<keyword evidence="3" id="KW-1185">Reference proteome</keyword>
<feature type="transmembrane region" description="Helical" evidence="1">
    <location>
        <begin position="185"/>
        <end position="206"/>
    </location>
</feature>
<accession>A0ABU5RPF7</accession>
<feature type="transmembrane region" description="Helical" evidence="1">
    <location>
        <begin position="43"/>
        <end position="62"/>
    </location>
</feature>
<comment type="caution">
    <text evidence="2">The sequence shown here is derived from an EMBL/GenBank/DDBJ whole genome shotgun (WGS) entry which is preliminary data.</text>
</comment>
<organism evidence="2 3">
    <name type="scientific">Amycolatopsis heterodermiae</name>
    <dbReference type="NCBI Taxonomy" id="3110235"/>
    <lineage>
        <taxon>Bacteria</taxon>
        <taxon>Bacillati</taxon>
        <taxon>Actinomycetota</taxon>
        <taxon>Actinomycetes</taxon>
        <taxon>Pseudonocardiales</taxon>
        <taxon>Pseudonocardiaceae</taxon>
        <taxon>Amycolatopsis</taxon>
    </lineage>
</organism>
<keyword evidence="1" id="KW-0812">Transmembrane</keyword>
<feature type="transmembrane region" description="Helical" evidence="1">
    <location>
        <begin position="17"/>
        <end position="37"/>
    </location>
</feature>
<gene>
    <name evidence="2" type="ORF">VA596_50420</name>
</gene>
<dbReference type="RefSeq" id="WP_323337960.1">
    <property type="nucleotide sequence ID" value="NZ_JAYFSI010000030.1"/>
</dbReference>
<evidence type="ECO:0000313" key="2">
    <source>
        <dbReference type="EMBL" id="MEA5367829.1"/>
    </source>
</evidence>
<reference evidence="2 3" key="1">
    <citation type="submission" date="2023-12" db="EMBL/GenBank/DDBJ databases">
        <title>Amycolatopsis sp. V23-08.</title>
        <authorList>
            <person name="Somphong A."/>
        </authorList>
    </citation>
    <scope>NUCLEOTIDE SEQUENCE [LARGE SCALE GENOMIC DNA]</scope>
    <source>
        <strain evidence="2 3">V23-08</strain>
    </source>
</reference>
<protein>
    <submittedName>
        <fullName evidence="2">Uncharacterized protein</fullName>
    </submittedName>
</protein>
<dbReference type="EMBL" id="JAYFSI010000030">
    <property type="protein sequence ID" value="MEA5367829.1"/>
    <property type="molecule type" value="Genomic_DNA"/>
</dbReference>
<name>A0ABU5RPF7_9PSEU</name>
<feature type="transmembrane region" description="Helical" evidence="1">
    <location>
        <begin position="102"/>
        <end position="120"/>
    </location>
</feature>
<evidence type="ECO:0000256" key="1">
    <source>
        <dbReference type="SAM" id="Phobius"/>
    </source>
</evidence>
<dbReference type="Proteomes" id="UP001304298">
    <property type="component" value="Unassembled WGS sequence"/>
</dbReference>
<evidence type="ECO:0000313" key="3">
    <source>
        <dbReference type="Proteomes" id="UP001304298"/>
    </source>
</evidence>
<keyword evidence="1" id="KW-1133">Transmembrane helix</keyword>
<keyword evidence="1" id="KW-0472">Membrane</keyword>
<sequence>MADTETRVVPLSRARRWTWVLVAVAVGFAAWDVYGIFVAPERPFFWIGVALDVFVGVFAWFLGRAWPPEARFGPDAVTFEQTHVPYAEITGVRRGAVSAKPFWLAFLLPTSLVLGLIAALRPAGDFDREVVELQTPDGRVRTRWRHYRTADDFLAALKEKRPDLDVRHGLDATAFAHDYTPRLGAGGGFLAFGLGVWLFFGTWFGLQLTDQSLENGPFPLEATSATLRGLTGDLTGFAPLPGVAPQFTEWDCDRDNDLILGPDPGYTDLHLQLIRKDLPEAGAVEARLRQAAGMDADTYITRIGPEDGGVDVDIPEDRGLYVEISTGCVDRDGLPRLRDDLTKLAKAMGAG</sequence>
<proteinExistence type="predicted"/>